<feature type="compositionally biased region" description="Basic residues" evidence="4">
    <location>
        <begin position="308"/>
        <end position="319"/>
    </location>
</feature>
<feature type="compositionally biased region" description="Basic and acidic residues" evidence="4">
    <location>
        <begin position="335"/>
        <end position="346"/>
    </location>
</feature>
<keyword evidence="7" id="KW-1185">Reference proteome</keyword>
<proteinExistence type="inferred from homology"/>
<evidence type="ECO:0000256" key="2">
    <source>
        <dbReference type="ARBA" id="ARBA00005904"/>
    </source>
</evidence>
<name>A0AAV7R5H0_PLEWA</name>
<dbReference type="Pfam" id="PF04935">
    <property type="entry name" value="SURF6"/>
    <property type="match status" value="1"/>
</dbReference>
<comment type="caution">
    <text evidence="6">The sequence shown here is derived from an EMBL/GenBank/DDBJ whole genome shotgun (WGS) entry which is preliminary data.</text>
</comment>
<sequence length="346" mass="40523">MAAIIAKDSYIQNLAKRVCANQNQEPRRKLPGFKSRGPDESLKAKKKKKPRKRAGSNRLAGIQPASKVARQSTAEEQNKMLTDVTGRRMDTSSFFAVDILRKRLHEKIEESRGQGSSKGRSQEEREKKRQRRKQERERKKRKRKELKKKEKEVEDEQAQGALANPVLPAQKATAQTTDTSTMVFNKVEIPEDELSKGPEQKREKKKQNLKGNLTPLTGRNYKQLLDRLEARKNKLEELKEKDEKKAQVLETKMKWTNVLYKAEGIKIKDNEVLLKAALKRKEKHKLQRKKQWEKRTEYTTSKMQQRQDKRRRNIQKRNKAKVEKKKERARKKGRVLPEDLKKASVK</sequence>
<reference evidence="6" key="1">
    <citation type="journal article" date="2022" name="bioRxiv">
        <title>Sequencing and chromosome-scale assembly of the giantPleurodeles waltlgenome.</title>
        <authorList>
            <person name="Brown T."/>
            <person name="Elewa A."/>
            <person name="Iarovenko S."/>
            <person name="Subramanian E."/>
            <person name="Araus A.J."/>
            <person name="Petzold A."/>
            <person name="Susuki M."/>
            <person name="Suzuki K.-i.T."/>
            <person name="Hayashi T."/>
            <person name="Toyoda A."/>
            <person name="Oliveira C."/>
            <person name="Osipova E."/>
            <person name="Leigh N.D."/>
            <person name="Simon A."/>
            <person name="Yun M.H."/>
        </authorList>
    </citation>
    <scope>NUCLEOTIDE SEQUENCE</scope>
    <source>
        <strain evidence="6">20211129_DDA</strain>
        <tissue evidence="6">Liver</tissue>
    </source>
</reference>
<evidence type="ECO:0000256" key="1">
    <source>
        <dbReference type="ARBA" id="ARBA00004123"/>
    </source>
</evidence>
<feature type="region of interest" description="Disordered" evidence="4">
    <location>
        <begin position="22"/>
        <end position="94"/>
    </location>
</feature>
<evidence type="ECO:0000313" key="7">
    <source>
        <dbReference type="Proteomes" id="UP001066276"/>
    </source>
</evidence>
<dbReference type="InterPro" id="IPR007019">
    <property type="entry name" value="SURF6"/>
</dbReference>
<dbReference type="PANTHER" id="PTHR14369:SF0">
    <property type="entry name" value="SURFEIT LOCUS PROTEIN 6"/>
    <property type="match status" value="1"/>
</dbReference>
<feature type="compositionally biased region" description="Basic and acidic residues" evidence="4">
    <location>
        <begin position="193"/>
        <end position="202"/>
    </location>
</feature>
<accession>A0AAV7R5H0</accession>
<evidence type="ECO:0000259" key="5">
    <source>
        <dbReference type="Pfam" id="PF04935"/>
    </source>
</evidence>
<feature type="compositionally biased region" description="Basic residues" evidence="4">
    <location>
        <begin position="281"/>
        <end position="292"/>
    </location>
</feature>
<dbReference type="InterPro" id="IPR029190">
    <property type="entry name" value="Rrp14/SURF6_C"/>
</dbReference>
<protein>
    <recommendedName>
        <fullName evidence="5">Ribosomal RNA-processing protein 14/surfeit locus protein 6 C-terminal domain-containing protein</fullName>
    </recommendedName>
</protein>
<dbReference type="AlphaFoldDB" id="A0AAV7R5H0"/>
<dbReference type="Proteomes" id="UP001066276">
    <property type="component" value="Chromosome 6"/>
</dbReference>
<dbReference type="GO" id="GO:0042274">
    <property type="term" value="P:ribosomal small subunit biogenesis"/>
    <property type="evidence" value="ECO:0007669"/>
    <property type="project" value="TreeGrafter"/>
</dbReference>
<dbReference type="GO" id="GO:0003723">
    <property type="term" value="F:RNA binding"/>
    <property type="evidence" value="ECO:0007669"/>
    <property type="project" value="TreeGrafter"/>
</dbReference>
<gene>
    <name evidence="6" type="ORF">NDU88_012737</name>
</gene>
<evidence type="ECO:0000256" key="3">
    <source>
        <dbReference type="ARBA" id="ARBA00023242"/>
    </source>
</evidence>
<dbReference type="GO" id="GO:0005730">
    <property type="term" value="C:nucleolus"/>
    <property type="evidence" value="ECO:0007669"/>
    <property type="project" value="TreeGrafter"/>
</dbReference>
<feature type="compositionally biased region" description="Basic residues" evidence="4">
    <location>
        <begin position="44"/>
        <end position="55"/>
    </location>
</feature>
<evidence type="ECO:0000256" key="4">
    <source>
        <dbReference type="SAM" id="MobiDB-lite"/>
    </source>
</evidence>
<comment type="similarity">
    <text evidence="2">Belongs to the SURF6 family.</text>
</comment>
<keyword evidence="3" id="KW-0539">Nucleus</keyword>
<feature type="region of interest" description="Disordered" evidence="4">
    <location>
        <begin position="281"/>
        <end position="346"/>
    </location>
</feature>
<dbReference type="PANTHER" id="PTHR14369">
    <property type="entry name" value="SURFEIT LOCUS PROTEIN 6"/>
    <property type="match status" value="1"/>
</dbReference>
<feature type="compositionally biased region" description="Polar residues" evidence="4">
    <location>
        <begin position="172"/>
        <end position="183"/>
    </location>
</feature>
<feature type="region of interest" description="Disordered" evidence="4">
    <location>
        <begin position="107"/>
        <end position="220"/>
    </location>
</feature>
<comment type="subcellular location">
    <subcellularLocation>
        <location evidence="1">Nucleus</location>
    </subcellularLocation>
</comment>
<feature type="compositionally biased region" description="Basic residues" evidence="4">
    <location>
        <begin position="128"/>
        <end position="146"/>
    </location>
</feature>
<feature type="domain" description="Ribosomal RNA-processing protein 14/surfeit locus protein 6 C-terminal" evidence="5">
    <location>
        <begin position="124"/>
        <end position="326"/>
    </location>
</feature>
<dbReference type="GO" id="GO:0003677">
    <property type="term" value="F:DNA binding"/>
    <property type="evidence" value="ECO:0007669"/>
    <property type="project" value="TreeGrafter"/>
</dbReference>
<organism evidence="6 7">
    <name type="scientific">Pleurodeles waltl</name>
    <name type="common">Iberian ribbed newt</name>
    <dbReference type="NCBI Taxonomy" id="8319"/>
    <lineage>
        <taxon>Eukaryota</taxon>
        <taxon>Metazoa</taxon>
        <taxon>Chordata</taxon>
        <taxon>Craniata</taxon>
        <taxon>Vertebrata</taxon>
        <taxon>Euteleostomi</taxon>
        <taxon>Amphibia</taxon>
        <taxon>Batrachia</taxon>
        <taxon>Caudata</taxon>
        <taxon>Salamandroidea</taxon>
        <taxon>Salamandridae</taxon>
        <taxon>Pleurodelinae</taxon>
        <taxon>Pleurodeles</taxon>
    </lineage>
</organism>
<evidence type="ECO:0000313" key="6">
    <source>
        <dbReference type="EMBL" id="KAJ1146464.1"/>
    </source>
</evidence>
<dbReference type="EMBL" id="JANPWB010000010">
    <property type="protein sequence ID" value="KAJ1146464.1"/>
    <property type="molecule type" value="Genomic_DNA"/>
</dbReference>
<dbReference type="GO" id="GO:0042273">
    <property type="term" value="P:ribosomal large subunit biogenesis"/>
    <property type="evidence" value="ECO:0007669"/>
    <property type="project" value="TreeGrafter"/>
</dbReference>